<reference evidence="1 2" key="1">
    <citation type="submission" date="2019-03" db="EMBL/GenBank/DDBJ databases">
        <title>Single cell metagenomics reveals metabolic interactions within the superorganism composed of flagellate Streblomastix strix and complex community of Bacteroidetes bacteria on its surface.</title>
        <authorList>
            <person name="Treitli S.C."/>
            <person name="Kolisko M."/>
            <person name="Husnik F."/>
            <person name="Keeling P."/>
            <person name="Hampl V."/>
        </authorList>
    </citation>
    <scope>NUCLEOTIDE SEQUENCE [LARGE SCALE GENOMIC DNA]</scope>
    <source>
        <strain evidence="1">ST1C</strain>
    </source>
</reference>
<protein>
    <submittedName>
        <fullName evidence="1">Uncharacterized protein</fullName>
    </submittedName>
</protein>
<evidence type="ECO:0000313" key="1">
    <source>
        <dbReference type="EMBL" id="KAA6324235.1"/>
    </source>
</evidence>
<organism evidence="1 2">
    <name type="scientific">Streblomastix strix</name>
    <dbReference type="NCBI Taxonomy" id="222440"/>
    <lineage>
        <taxon>Eukaryota</taxon>
        <taxon>Metamonada</taxon>
        <taxon>Preaxostyla</taxon>
        <taxon>Oxymonadida</taxon>
        <taxon>Streblomastigidae</taxon>
        <taxon>Streblomastix</taxon>
    </lineage>
</organism>
<feature type="non-terminal residue" evidence="1">
    <location>
        <position position="1"/>
    </location>
</feature>
<dbReference type="Proteomes" id="UP000324800">
    <property type="component" value="Unassembled WGS sequence"/>
</dbReference>
<accession>A0A5J4QSD6</accession>
<name>A0A5J4QSD6_9EUKA</name>
<evidence type="ECO:0000313" key="2">
    <source>
        <dbReference type="Proteomes" id="UP000324800"/>
    </source>
</evidence>
<proteinExistence type="predicted"/>
<comment type="caution">
    <text evidence="1">The sequence shown here is derived from an EMBL/GenBank/DDBJ whole genome shotgun (WGS) entry which is preliminary data.</text>
</comment>
<dbReference type="AlphaFoldDB" id="A0A5J4QSD6"/>
<gene>
    <name evidence="1" type="ORF">EZS28_054215</name>
</gene>
<dbReference type="EMBL" id="SNRW01044425">
    <property type="protein sequence ID" value="KAA6324235.1"/>
    <property type="molecule type" value="Genomic_DNA"/>
</dbReference>
<sequence>TSRPKEKTSTIVVHFNINLNDGLRERLTNFE</sequence>